<dbReference type="SUPFAM" id="SSF53756">
    <property type="entry name" value="UDP-Glycosyltransferase/glycogen phosphorylase"/>
    <property type="match status" value="1"/>
</dbReference>
<protein>
    <submittedName>
        <fullName evidence="1">Glycosyltransferase</fullName>
    </submittedName>
</protein>
<dbReference type="EMBL" id="WUBI01000001">
    <property type="protein sequence ID" value="MWV42302.1"/>
    <property type="molecule type" value="Genomic_DNA"/>
</dbReference>
<dbReference type="Proteomes" id="UP000460318">
    <property type="component" value="Unassembled WGS sequence"/>
</dbReference>
<dbReference type="Gene3D" id="3.40.50.2000">
    <property type="entry name" value="Glycogen Phosphorylase B"/>
    <property type="match status" value="1"/>
</dbReference>
<dbReference type="AlphaFoldDB" id="A0A7X3IHS2"/>
<accession>A0A7X3IHS2</accession>
<gene>
    <name evidence="1" type="ORF">GRF59_01545</name>
</gene>
<dbReference type="GO" id="GO:0016740">
    <property type="term" value="F:transferase activity"/>
    <property type="evidence" value="ECO:0007669"/>
    <property type="project" value="UniProtKB-KW"/>
</dbReference>
<organism evidence="1 2">
    <name type="scientific">Paenibacillus dendrobii</name>
    <dbReference type="NCBI Taxonomy" id="2691084"/>
    <lineage>
        <taxon>Bacteria</taxon>
        <taxon>Bacillati</taxon>
        <taxon>Bacillota</taxon>
        <taxon>Bacilli</taxon>
        <taxon>Bacillales</taxon>
        <taxon>Paenibacillaceae</taxon>
        <taxon>Paenibacillus</taxon>
    </lineage>
</organism>
<sequence>MMTEPLTMPPILYLPCFDYQVHRQRPQQLLYHLSLLGFNVIYCNVTQDREHPFVILNDHFAVCQDTEALDLGRPYVMWLTHGPYVDSLPGFNASLIISDLADTTEEEFAPFAVWEDRKIQAADIVLCASRIIYETTAPKHPQVHLVRNAADYAHFAQAVQKTPLPIPDEKDQQLCRATEPIIGFWGAVASWLDYSLIRMIAAERPQYTFIFIGQITCHGPDSLSDLPNVHWLGNRDYESLPWFASHFDAAIIPFEIRKVTNAANPVKMYEYMAAGLPVISTDLPEVRLQKHVRIGRSPAQFLRHLDEALLQDRSPELIQARQATAQEESWTQRAEFIKERIIETFLRKYESSD</sequence>
<dbReference type="Pfam" id="PF13692">
    <property type="entry name" value="Glyco_trans_1_4"/>
    <property type="match status" value="1"/>
</dbReference>
<comment type="caution">
    <text evidence="1">The sequence shown here is derived from an EMBL/GenBank/DDBJ whole genome shotgun (WGS) entry which is preliminary data.</text>
</comment>
<name>A0A7X3IHS2_9BACL</name>
<keyword evidence="1" id="KW-0808">Transferase</keyword>
<evidence type="ECO:0000313" key="1">
    <source>
        <dbReference type="EMBL" id="MWV42302.1"/>
    </source>
</evidence>
<reference evidence="1 2" key="1">
    <citation type="submission" date="2019-12" db="EMBL/GenBank/DDBJ databases">
        <title>Paenibacillus sp. nov., an endophytic bacterium isolated from the stem of Dendrobium.</title>
        <authorList>
            <person name="Zhao R."/>
        </authorList>
    </citation>
    <scope>NUCLEOTIDE SEQUENCE [LARGE SCALE GENOMIC DNA]</scope>
    <source>
        <strain evidence="1 2">HJL G12</strain>
    </source>
</reference>
<keyword evidence="2" id="KW-1185">Reference proteome</keyword>
<proteinExistence type="predicted"/>
<evidence type="ECO:0000313" key="2">
    <source>
        <dbReference type="Proteomes" id="UP000460318"/>
    </source>
</evidence>